<gene>
    <name evidence="1" type="ORF">EL26_01740</name>
</gene>
<evidence type="ECO:0000313" key="2">
    <source>
        <dbReference type="Proteomes" id="UP000027931"/>
    </source>
</evidence>
<name>A0A074MGB9_9BACL</name>
<accession>A0A074MGB9</accession>
<dbReference type="InterPro" id="IPR006498">
    <property type="entry name" value="Tail_tube"/>
</dbReference>
<dbReference type="Proteomes" id="UP000027931">
    <property type="component" value="Unassembled WGS sequence"/>
</dbReference>
<dbReference type="AlphaFoldDB" id="A0A074MGB9"/>
<dbReference type="OrthoDB" id="9814992at2"/>
<sequence>MKQIDEKLINYSVYRDGTEWLGTADVQLPAIEALTETVKGAGIAGEVDTPTLGHFGAMSVTLNWRTMNASNLRLSQQKTHALDFRGAVQNYNSATGQFTSVGVKVSVRAMPKKTDPGKLEAAAAMGSSNELEVTYLKIMVDGKKLVEIDKFNFIAEFDGVDALAAVREQLGM</sequence>
<dbReference type="RefSeq" id="WP_038083825.1">
    <property type="nucleotide sequence ID" value="NZ_JMIR01000002.1"/>
</dbReference>
<evidence type="ECO:0000313" key="1">
    <source>
        <dbReference type="EMBL" id="KEO84757.1"/>
    </source>
</evidence>
<organism evidence="1 2">
    <name type="scientific">Tumebacillus flagellatus</name>
    <dbReference type="NCBI Taxonomy" id="1157490"/>
    <lineage>
        <taxon>Bacteria</taxon>
        <taxon>Bacillati</taxon>
        <taxon>Bacillota</taxon>
        <taxon>Bacilli</taxon>
        <taxon>Bacillales</taxon>
        <taxon>Alicyclobacillaceae</taxon>
        <taxon>Tumebacillus</taxon>
    </lineage>
</organism>
<reference evidence="1 2" key="1">
    <citation type="journal article" date="2013" name="Int. J. Syst. Evol. Microbiol.">
        <title>Tumebacillus flagellatus sp. nov., an alpha-amylase/pullulanase-producing bacterium isolated from cassava wastewater.</title>
        <authorList>
            <person name="Wang Q."/>
            <person name="Xie N."/>
            <person name="Qin Y."/>
            <person name="Shen N."/>
            <person name="Zhu J."/>
            <person name="Mi H."/>
            <person name="Huang R."/>
        </authorList>
    </citation>
    <scope>NUCLEOTIDE SEQUENCE [LARGE SCALE GENOMIC DNA]</scope>
    <source>
        <strain evidence="1 2">GST4</strain>
    </source>
</reference>
<dbReference type="eggNOG" id="COG3498">
    <property type="taxonomic scope" value="Bacteria"/>
</dbReference>
<protein>
    <submittedName>
        <fullName evidence="1">Tail protein</fullName>
    </submittedName>
</protein>
<comment type="caution">
    <text evidence="1">The sequence shown here is derived from an EMBL/GenBank/DDBJ whole genome shotgun (WGS) entry which is preliminary data.</text>
</comment>
<dbReference type="Pfam" id="PF04985">
    <property type="entry name" value="Phage_tube"/>
    <property type="match status" value="1"/>
</dbReference>
<dbReference type="EMBL" id="JMIR01000002">
    <property type="protein sequence ID" value="KEO84757.1"/>
    <property type="molecule type" value="Genomic_DNA"/>
</dbReference>
<keyword evidence="2" id="KW-1185">Reference proteome</keyword>
<proteinExistence type="predicted"/>
<dbReference type="STRING" id="1157490.EL26_01740"/>